<protein>
    <submittedName>
        <fullName evidence="1">Uncharacterized protein</fullName>
    </submittedName>
</protein>
<dbReference type="RefSeq" id="WP_343971195.1">
    <property type="nucleotide sequence ID" value="NZ_BAAAHK010000008.1"/>
</dbReference>
<evidence type="ECO:0000313" key="1">
    <source>
        <dbReference type="EMBL" id="GAA0943736.1"/>
    </source>
</evidence>
<gene>
    <name evidence="1" type="ORF">GCM10009554_37270</name>
</gene>
<dbReference type="Proteomes" id="UP001500542">
    <property type="component" value="Unassembled WGS sequence"/>
</dbReference>
<name>A0ABP4B6N9_9ACTN</name>
<evidence type="ECO:0000313" key="2">
    <source>
        <dbReference type="Proteomes" id="UP001500542"/>
    </source>
</evidence>
<dbReference type="EMBL" id="BAAAHK010000008">
    <property type="protein sequence ID" value="GAA0943736.1"/>
    <property type="molecule type" value="Genomic_DNA"/>
</dbReference>
<proteinExistence type="predicted"/>
<organism evidence="1 2">
    <name type="scientific">Kribbella koreensis</name>
    <dbReference type="NCBI Taxonomy" id="57909"/>
    <lineage>
        <taxon>Bacteria</taxon>
        <taxon>Bacillati</taxon>
        <taxon>Actinomycetota</taxon>
        <taxon>Actinomycetes</taxon>
        <taxon>Propionibacteriales</taxon>
        <taxon>Kribbellaceae</taxon>
        <taxon>Kribbella</taxon>
    </lineage>
</organism>
<sequence length="67" mass="6515">MFSEGGLRWISPPGTTIGSVEACTAVAEVLALAGGGLRVPAVETTAGQMTPVGASAASLAGEAPAFR</sequence>
<accession>A0ABP4B6N9</accession>
<keyword evidence="2" id="KW-1185">Reference proteome</keyword>
<reference evidence="2" key="1">
    <citation type="journal article" date="2019" name="Int. J. Syst. Evol. Microbiol.">
        <title>The Global Catalogue of Microorganisms (GCM) 10K type strain sequencing project: providing services to taxonomists for standard genome sequencing and annotation.</title>
        <authorList>
            <consortium name="The Broad Institute Genomics Platform"/>
            <consortium name="The Broad Institute Genome Sequencing Center for Infectious Disease"/>
            <person name="Wu L."/>
            <person name="Ma J."/>
        </authorList>
    </citation>
    <scope>NUCLEOTIDE SEQUENCE [LARGE SCALE GENOMIC DNA]</scope>
    <source>
        <strain evidence="2">JCM 10977</strain>
    </source>
</reference>
<comment type="caution">
    <text evidence="1">The sequence shown here is derived from an EMBL/GenBank/DDBJ whole genome shotgun (WGS) entry which is preliminary data.</text>
</comment>